<evidence type="ECO:0000256" key="1">
    <source>
        <dbReference type="ARBA" id="ARBA00010634"/>
    </source>
</evidence>
<feature type="region of interest" description="Disordered" evidence="3">
    <location>
        <begin position="370"/>
        <end position="400"/>
    </location>
</feature>
<dbReference type="PANTHER" id="PTHR30035:SF3">
    <property type="entry name" value="INTERMEMBRANE PHOSPHOLIPID TRANSPORT SYSTEM LIPOPROTEIN MLAA"/>
    <property type="match status" value="1"/>
</dbReference>
<gene>
    <name evidence="5" type="ORF">D9T17_03520</name>
</gene>
<dbReference type="EMBL" id="RCTY01000011">
    <property type="protein sequence ID" value="ROU08560.1"/>
    <property type="molecule type" value="Genomic_DNA"/>
</dbReference>
<dbReference type="Proteomes" id="UP000275910">
    <property type="component" value="Unassembled WGS sequence"/>
</dbReference>
<dbReference type="InterPro" id="IPR007428">
    <property type="entry name" value="MlaA"/>
</dbReference>
<proteinExistence type="inferred from homology"/>
<feature type="chain" id="PRO_5018049066" evidence="4">
    <location>
        <begin position="24"/>
        <end position="400"/>
    </location>
</feature>
<comment type="similarity">
    <text evidence="1">Belongs to the MlaA family.</text>
</comment>
<dbReference type="GO" id="GO:0016020">
    <property type="term" value="C:membrane"/>
    <property type="evidence" value="ECO:0007669"/>
    <property type="project" value="InterPro"/>
</dbReference>
<evidence type="ECO:0000313" key="5">
    <source>
        <dbReference type="EMBL" id="ROU08560.1"/>
    </source>
</evidence>
<keyword evidence="5" id="KW-0449">Lipoprotein</keyword>
<evidence type="ECO:0000313" key="6">
    <source>
        <dbReference type="Proteomes" id="UP000275910"/>
    </source>
</evidence>
<evidence type="ECO:0000256" key="4">
    <source>
        <dbReference type="SAM" id="SignalP"/>
    </source>
</evidence>
<dbReference type="PRINTS" id="PR01805">
    <property type="entry name" value="VACJLIPOPROT"/>
</dbReference>
<evidence type="ECO:0000256" key="2">
    <source>
        <dbReference type="ARBA" id="ARBA00022729"/>
    </source>
</evidence>
<comment type="caution">
    <text evidence="5">The sequence shown here is derived from an EMBL/GenBank/DDBJ whole genome shotgun (WGS) entry which is preliminary data.</text>
</comment>
<reference evidence="5 6" key="1">
    <citation type="submission" date="2018-10" db="EMBL/GenBank/DDBJ databases">
        <title>The genome of Lysobacter enzymogenes OH11.</title>
        <authorList>
            <person name="Liu F."/>
            <person name="Zhao Y."/>
            <person name="Qian G."/>
            <person name="Chen Y."/>
            <person name="Xu H."/>
        </authorList>
    </citation>
    <scope>NUCLEOTIDE SEQUENCE [LARGE SCALE GENOMIC DNA]</scope>
    <source>
        <strain evidence="5 6">OH11</strain>
    </source>
</reference>
<dbReference type="RefSeq" id="WP_123646131.1">
    <property type="nucleotide sequence ID" value="NZ_RCTY01000011.1"/>
</dbReference>
<protein>
    <submittedName>
        <fullName evidence="5">VacJ family lipoprotein</fullName>
    </submittedName>
</protein>
<keyword evidence="2 4" id="KW-0732">Signal</keyword>
<feature type="signal peptide" evidence="4">
    <location>
        <begin position="1"/>
        <end position="23"/>
    </location>
</feature>
<sequence>MRPHALPLALALALAAHTVPAAAQDAAPVPPGDPAALTIDTAALAAAAQADAATQATDPGAPVLTDPARALAEAGAATDAAQAEALAGASASADAQPAPGASLDYALAQVDPTAGATTPAEPAAAADDPRTQAERDFDALYGNPQGEYNPVADPTLPAPANVTGGYDPWEKYNRKMHRFNNAVDRGVAKPLARAYTKVVPRPIRLGVSNFFNNLGQPVSMVNALLQGKPKQAAQSLGRFALNTTLGIGGIFDPATAAKLPNRSEDFGQTLGVWGWKRSRYFELPFFGPRTVRDAFGAVGDAPLSPLRRIERDRIRIGLQGLQLVDIRAQLLPLDNLREGAEDEYALVRDSWMQRRDYQIFGDRLEKNGDTALPDYLQDDSNPSVPANAMPVMPTDGAGVR</sequence>
<dbReference type="Pfam" id="PF04333">
    <property type="entry name" value="MlaA"/>
    <property type="match status" value="1"/>
</dbReference>
<dbReference type="AlphaFoldDB" id="A0A3N2RM88"/>
<organism evidence="5 6">
    <name type="scientific">Lysobacter enzymogenes</name>
    <dbReference type="NCBI Taxonomy" id="69"/>
    <lineage>
        <taxon>Bacteria</taxon>
        <taxon>Pseudomonadati</taxon>
        <taxon>Pseudomonadota</taxon>
        <taxon>Gammaproteobacteria</taxon>
        <taxon>Lysobacterales</taxon>
        <taxon>Lysobacteraceae</taxon>
        <taxon>Lysobacter</taxon>
    </lineage>
</organism>
<dbReference type="GO" id="GO:0120010">
    <property type="term" value="P:intermembrane phospholipid transfer"/>
    <property type="evidence" value="ECO:0007669"/>
    <property type="project" value="TreeGrafter"/>
</dbReference>
<evidence type="ECO:0000256" key="3">
    <source>
        <dbReference type="SAM" id="MobiDB-lite"/>
    </source>
</evidence>
<accession>A0A3N2RM88</accession>
<dbReference type="PANTHER" id="PTHR30035">
    <property type="entry name" value="LIPOPROTEIN VACJ-RELATED"/>
    <property type="match status" value="1"/>
</dbReference>
<name>A0A3N2RM88_LYSEN</name>